<evidence type="ECO:0000313" key="8">
    <source>
        <dbReference type="Proteomes" id="UP001591681"/>
    </source>
</evidence>
<dbReference type="PRINTS" id="PR00205">
    <property type="entry name" value="CADHERIN"/>
</dbReference>
<feature type="domain" description="Cadherin" evidence="6">
    <location>
        <begin position="27"/>
        <end position="109"/>
    </location>
</feature>
<reference evidence="7 8" key="1">
    <citation type="submission" date="2024-09" db="EMBL/GenBank/DDBJ databases">
        <title>A chromosome-level genome assembly of Gray's grenadier anchovy, Coilia grayii.</title>
        <authorList>
            <person name="Fu Z."/>
        </authorList>
    </citation>
    <scope>NUCLEOTIDE SEQUENCE [LARGE SCALE GENOMIC DNA]</scope>
    <source>
        <strain evidence="7">G4</strain>
        <tissue evidence="7">Muscle</tissue>
    </source>
</reference>
<evidence type="ECO:0000256" key="4">
    <source>
        <dbReference type="ARBA" id="ARBA00023136"/>
    </source>
</evidence>
<evidence type="ECO:0000256" key="1">
    <source>
        <dbReference type="ARBA" id="ARBA00004370"/>
    </source>
</evidence>
<sequence>MGMIADCQKVHMPAGHCGVFIGHYACSSVTQLQAVDPDGEPLIYGVVGEEAARYFAVEQNTGVVWLRQPLDRETKSEMQVEFSVSDSQGVVKDTVNIQIGDVNDNAPTFFNQPYTVHIPEVELDTEVLMTLHYDCISR</sequence>
<evidence type="ECO:0000259" key="6">
    <source>
        <dbReference type="PROSITE" id="PS50268"/>
    </source>
</evidence>
<evidence type="ECO:0000256" key="3">
    <source>
        <dbReference type="ARBA" id="ARBA00022837"/>
    </source>
</evidence>
<dbReference type="PROSITE" id="PS50268">
    <property type="entry name" value="CADHERIN_2"/>
    <property type="match status" value="1"/>
</dbReference>
<evidence type="ECO:0000256" key="2">
    <source>
        <dbReference type="ARBA" id="ARBA00022737"/>
    </source>
</evidence>
<protein>
    <recommendedName>
        <fullName evidence="6">Cadherin domain-containing protein</fullName>
    </recommendedName>
</protein>
<evidence type="ECO:0000313" key="7">
    <source>
        <dbReference type="EMBL" id="KAL2082870.1"/>
    </source>
</evidence>
<dbReference type="Pfam" id="PF00028">
    <property type="entry name" value="Cadherin"/>
    <property type="match status" value="1"/>
</dbReference>
<organism evidence="7 8">
    <name type="scientific">Coilia grayii</name>
    <name type="common">Gray's grenadier anchovy</name>
    <dbReference type="NCBI Taxonomy" id="363190"/>
    <lineage>
        <taxon>Eukaryota</taxon>
        <taxon>Metazoa</taxon>
        <taxon>Chordata</taxon>
        <taxon>Craniata</taxon>
        <taxon>Vertebrata</taxon>
        <taxon>Euteleostomi</taxon>
        <taxon>Actinopterygii</taxon>
        <taxon>Neopterygii</taxon>
        <taxon>Teleostei</taxon>
        <taxon>Clupei</taxon>
        <taxon>Clupeiformes</taxon>
        <taxon>Clupeoidei</taxon>
        <taxon>Engraulidae</taxon>
        <taxon>Coilinae</taxon>
        <taxon>Coilia</taxon>
    </lineage>
</organism>
<dbReference type="PANTHER" id="PTHR24027">
    <property type="entry name" value="CADHERIN-23"/>
    <property type="match status" value="1"/>
</dbReference>
<keyword evidence="8" id="KW-1185">Reference proteome</keyword>
<dbReference type="InterPro" id="IPR020894">
    <property type="entry name" value="Cadherin_CS"/>
</dbReference>
<proteinExistence type="predicted"/>
<keyword evidence="2" id="KW-0677">Repeat</keyword>
<evidence type="ECO:0000256" key="5">
    <source>
        <dbReference type="PROSITE-ProRule" id="PRU00043"/>
    </source>
</evidence>
<dbReference type="Gene3D" id="2.60.40.60">
    <property type="entry name" value="Cadherins"/>
    <property type="match status" value="1"/>
</dbReference>
<dbReference type="InterPro" id="IPR002126">
    <property type="entry name" value="Cadherin-like_dom"/>
</dbReference>
<dbReference type="GO" id="GO:0016020">
    <property type="term" value="C:membrane"/>
    <property type="evidence" value="ECO:0007669"/>
    <property type="project" value="UniProtKB-SubCell"/>
</dbReference>
<dbReference type="InterPro" id="IPR015919">
    <property type="entry name" value="Cadherin-like_sf"/>
</dbReference>
<comment type="caution">
    <text evidence="7">The sequence shown here is derived from an EMBL/GenBank/DDBJ whole genome shotgun (WGS) entry which is preliminary data.</text>
</comment>
<accession>A0ABD1J8H0</accession>
<comment type="subcellular location">
    <subcellularLocation>
        <location evidence="1">Membrane</location>
    </subcellularLocation>
</comment>
<dbReference type="GO" id="GO:0005509">
    <property type="term" value="F:calcium ion binding"/>
    <property type="evidence" value="ECO:0007669"/>
    <property type="project" value="UniProtKB-UniRule"/>
</dbReference>
<dbReference type="SMART" id="SM00112">
    <property type="entry name" value="CA"/>
    <property type="match status" value="1"/>
</dbReference>
<dbReference type="CDD" id="cd11304">
    <property type="entry name" value="Cadherin_repeat"/>
    <property type="match status" value="1"/>
</dbReference>
<dbReference type="Proteomes" id="UP001591681">
    <property type="component" value="Unassembled WGS sequence"/>
</dbReference>
<name>A0ABD1J8H0_9TELE</name>
<dbReference type="InterPro" id="IPR039808">
    <property type="entry name" value="Cadherin"/>
</dbReference>
<dbReference type="PANTHER" id="PTHR24027:SF438">
    <property type="entry name" value="CADHERIN 23"/>
    <property type="match status" value="1"/>
</dbReference>
<dbReference type="AlphaFoldDB" id="A0ABD1J8H0"/>
<dbReference type="PROSITE" id="PS00232">
    <property type="entry name" value="CADHERIN_1"/>
    <property type="match status" value="1"/>
</dbReference>
<dbReference type="EMBL" id="JBHFQA010000018">
    <property type="protein sequence ID" value="KAL2082870.1"/>
    <property type="molecule type" value="Genomic_DNA"/>
</dbReference>
<dbReference type="SUPFAM" id="SSF49313">
    <property type="entry name" value="Cadherin-like"/>
    <property type="match status" value="1"/>
</dbReference>
<gene>
    <name evidence="7" type="ORF">ACEWY4_020643</name>
</gene>
<dbReference type="GO" id="GO:0009653">
    <property type="term" value="P:anatomical structure morphogenesis"/>
    <property type="evidence" value="ECO:0007669"/>
    <property type="project" value="UniProtKB-ARBA"/>
</dbReference>
<keyword evidence="4" id="KW-0472">Membrane</keyword>
<keyword evidence="3 5" id="KW-0106">Calcium</keyword>